<evidence type="ECO:0000313" key="2">
    <source>
        <dbReference type="Proteomes" id="UP000594263"/>
    </source>
</evidence>
<dbReference type="Gramene" id="Kaladp0046s0088.1.v1.1">
    <property type="protein sequence ID" value="Kaladp0046s0088.1.v1.1"/>
    <property type="gene ID" value="Kaladp0046s0088.v1.1"/>
</dbReference>
<dbReference type="Proteomes" id="UP000594263">
    <property type="component" value="Unplaced"/>
</dbReference>
<keyword evidence="2" id="KW-1185">Reference proteome</keyword>
<proteinExistence type="predicted"/>
<dbReference type="AlphaFoldDB" id="A0A7N0TVM1"/>
<sequence length="77" mass="9142">MADSSNSSLIFFDHDSFHNSQNSIHDWDNTRALDDKTTRDAKSSLHLYPASQIYVCSNYWLLRYSYWLQSHKPVKMR</sequence>
<protein>
    <submittedName>
        <fullName evidence="1">Uncharacterized protein</fullName>
    </submittedName>
</protein>
<dbReference type="EnsemblPlants" id="Kaladp0046s0088.1.v1.1">
    <property type="protein sequence ID" value="Kaladp0046s0088.1.v1.1"/>
    <property type="gene ID" value="Kaladp0046s0088.v1.1"/>
</dbReference>
<accession>A0A7N0TVM1</accession>
<name>A0A7N0TVM1_KALFE</name>
<evidence type="ECO:0000313" key="1">
    <source>
        <dbReference type="EnsemblPlants" id="Kaladp0046s0088.1.v1.1"/>
    </source>
</evidence>
<reference evidence="1" key="1">
    <citation type="submission" date="2021-01" db="UniProtKB">
        <authorList>
            <consortium name="EnsemblPlants"/>
        </authorList>
    </citation>
    <scope>IDENTIFICATION</scope>
</reference>
<organism evidence="1 2">
    <name type="scientific">Kalanchoe fedtschenkoi</name>
    <name type="common">Lavender scallops</name>
    <name type="synonym">South American air plant</name>
    <dbReference type="NCBI Taxonomy" id="63787"/>
    <lineage>
        <taxon>Eukaryota</taxon>
        <taxon>Viridiplantae</taxon>
        <taxon>Streptophyta</taxon>
        <taxon>Embryophyta</taxon>
        <taxon>Tracheophyta</taxon>
        <taxon>Spermatophyta</taxon>
        <taxon>Magnoliopsida</taxon>
        <taxon>eudicotyledons</taxon>
        <taxon>Gunneridae</taxon>
        <taxon>Pentapetalae</taxon>
        <taxon>Saxifragales</taxon>
        <taxon>Crassulaceae</taxon>
        <taxon>Kalanchoe</taxon>
    </lineage>
</organism>